<evidence type="ECO:0000256" key="1">
    <source>
        <dbReference type="ARBA" id="ARBA00012513"/>
    </source>
</evidence>
<dbReference type="OrthoDB" id="4062651at2759"/>
<evidence type="ECO:0000256" key="5">
    <source>
        <dbReference type="ARBA" id="ARBA00022777"/>
    </source>
</evidence>
<dbReference type="GO" id="GO:0005737">
    <property type="term" value="C:cytoplasm"/>
    <property type="evidence" value="ECO:0000318"/>
    <property type="project" value="GO_Central"/>
</dbReference>
<dbReference type="FunCoup" id="B9T3L9">
    <property type="interactions" value="1890"/>
</dbReference>
<dbReference type="STRING" id="3988.B9T3L9"/>
<keyword evidence="2" id="KW-0723">Serine/threonine-protein kinase</keyword>
<dbReference type="InterPro" id="IPR011009">
    <property type="entry name" value="Kinase-like_dom_sf"/>
</dbReference>
<dbReference type="SMART" id="SM00220">
    <property type="entry name" value="S_TKc"/>
    <property type="match status" value="1"/>
</dbReference>
<keyword evidence="4" id="KW-0547">Nucleotide-binding</keyword>
<comment type="catalytic activity">
    <reaction evidence="8">
        <text>L-seryl-[protein] + ATP = O-phospho-L-seryl-[protein] + ADP + H(+)</text>
        <dbReference type="Rhea" id="RHEA:17989"/>
        <dbReference type="Rhea" id="RHEA-COMP:9863"/>
        <dbReference type="Rhea" id="RHEA-COMP:11604"/>
        <dbReference type="ChEBI" id="CHEBI:15378"/>
        <dbReference type="ChEBI" id="CHEBI:29999"/>
        <dbReference type="ChEBI" id="CHEBI:30616"/>
        <dbReference type="ChEBI" id="CHEBI:83421"/>
        <dbReference type="ChEBI" id="CHEBI:456216"/>
        <dbReference type="EC" id="2.7.11.1"/>
    </reaction>
</comment>
<dbReference type="PANTHER" id="PTHR13902">
    <property type="entry name" value="SERINE/THREONINE-PROTEIN KINASE WNK WITH NO LYSINE -RELATED"/>
    <property type="match status" value="1"/>
</dbReference>
<dbReference type="PROSITE" id="PS00108">
    <property type="entry name" value="PROTEIN_KINASE_ST"/>
    <property type="match status" value="1"/>
</dbReference>
<dbReference type="InterPro" id="IPR050588">
    <property type="entry name" value="WNK_Ser-Thr_kinase"/>
</dbReference>
<name>B9T3L9_RICCO</name>
<evidence type="ECO:0000256" key="4">
    <source>
        <dbReference type="ARBA" id="ARBA00022741"/>
    </source>
</evidence>
<keyword evidence="5 10" id="KW-0418">Kinase</keyword>
<dbReference type="Proteomes" id="UP000008311">
    <property type="component" value="Unassembled WGS sequence"/>
</dbReference>
<dbReference type="Gene3D" id="3.10.20.90">
    <property type="entry name" value="Phosphatidylinositol 3-kinase Catalytic Subunit, Chain A, domain 1"/>
    <property type="match status" value="1"/>
</dbReference>
<keyword evidence="6" id="KW-0067">ATP-binding</keyword>
<evidence type="ECO:0000256" key="8">
    <source>
        <dbReference type="ARBA" id="ARBA00048679"/>
    </source>
</evidence>
<evidence type="ECO:0000313" key="10">
    <source>
        <dbReference type="EMBL" id="EEF29545.1"/>
    </source>
</evidence>
<dbReference type="Pfam" id="PF12202">
    <property type="entry name" value="OSR1_C"/>
    <property type="match status" value="1"/>
</dbReference>
<feature type="domain" description="Protein kinase" evidence="9">
    <location>
        <begin position="22"/>
        <end position="284"/>
    </location>
</feature>
<gene>
    <name evidence="10" type="ORF">RCOM_0178430</name>
</gene>
<dbReference type="Gene3D" id="3.30.200.20">
    <property type="entry name" value="Phosphorylase Kinase, domain 1"/>
    <property type="match status" value="1"/>
</dbReference>
<dbReference type="InterPro" id="IPR008271">
    <property type="entry name" value="Ser/Thr_kinase_AS"/>
</dbReference>
<dbReference type="GO" id="GO:0005524">
    <property type="term" value="F:ATP binding"/>
    <property type="evidence" value="ECO:0007669"/>
    <property type="project" value="UniProtKB-KW"/>
</dbReference>
<dbReference type="GO" id="GO:0106310">
    <property type="term" value="F:protein serine kinase activity"/>
    <property type="evidence" value="ECO:0007669"/>
    <property type="project" value="RHEA"/>
</dbReference>
<dbReference type="eggNOG" id="KOG0584">
    <property type="taxonomic scope" value="Eukaryota"/>
</dbReference>
<sequence length="687" mass="77362">MDLGLREDDDEYVEKDPTGRYLRYNEILGRGAFKTVYKAFDEVNGTEVAWNQVNIEDALNSPDQLVRLYSSEVSLLKSLKHENIMKFFYSWIDDTKKNINIITELFTSGSLSNYRKKHKNVDIKAIKNWARQILRGLHYLHSQNPPIIHRDLKCDNVFVNGNNGEVKIGDLGLALVMNPNQPTAPTVMIGTPEFMAPELYLDEEYNELVDIYSFGMCVLEMVTCGYPYSECKNKAQVYKKVISGIKPASLGKVHDPQVQKFIEKCLVPSSKRLSAIELLNDPFLATGNSKELEISASLQLPSLLQSASYIINTGTNLKNLMAGSSIKGVRKDLEISALEIERLVKKFEFRLRGEKIDDNAVSFFLRIVDQLSGRLNKIEFPFYLDSDTSLSIAEEMNEQFYLSNKDVGVIAEMIDALIMKLAPGWSKSFGISSTSNAPNGSSSGMKISSLEFQRSIEKFEFRLSGEQTYDNTVSCFLHIIEVQSSKSRKVEFSFYFDSDTSLSIAEGMTEELDLFRELEFSSKDVATMIAEMIDALTMTLVPSRRQVGSSSTSSIQIDAMFKAISKQCFLPLPDMKGQETRDSFSSDSTITSATNSNKPLGSFDFSSFEYTSGSVSTLMMHDDDKYPESSGTSLPLANGDEQDELKMELNSIDMYYSQCFQELLRMKEEAIRNAKENWITTTKLPAT</sequence>
<dbReference type="CDD" id="cd13983">
    <property type="entry name" value="STKc_WNK"/>
    <property type="match status" value="1"/>
</dbReference>
<evidence type="ECO:0000256" key="7">
    <source>
        <dbReference type="ARBA" id="ARBA00047899"/>
    </source>
</evidence>
<dbReference type="InParanoid" id="B9T3L9"/>
<dbReference type="Gene3D" id="1.10.510.10">
    <property type="entry name" value="Transferase(Phosphotransferase) domain 1"/>
    <property type="match status" value="1"/>
</dbReference>
<evidence type="ECO:0000256" key="6">
    <source>
        <dbReference type="ARBA" id="ARBA00022840"/>
    </source>
</evidence>
<keyword evidence="11" id="KW-1185">Reference proteome</keyword>
<dbReference type="AlphaFoldDB" id="B9T3L9"/>
<dbReference type="Pfam" id="PF00069">
    <property type="entry name" value="Pkinase"/>
    <property type="match status" value="1"/>
</dbReference>
<accession>B9T3L9</accession>
<comment type="catalytic activity">
    <reaction evidence="7">
        <text>L-threonyl-[protein] + ATP = O-phospho-L-threonyl-[protein] + ADP + H(+)</text>
        <dbReference type="Rhea" id="RHEA:46608"/>
        <dbReference type="Rhea" id="RHEA-COMP:11060"/>
        <dbReference type="Rhea" id="RHEA-COMP:11605"/>
        <dbReference type="ChEBI" id="CHEBI:15378"/>
        <dbReference type="ChEBI" id="CHEBI:30013"/>
        <dbReference type="ChEBI" id="CHEBI:30616"/>
        <dbReference type="ChEBI" id="CHEBI:61977"/>
        <dbReference type="ChEBI" id="CHEBI:456216"/>
        <dbReference type="EC" id="2.7.11.1"/>
    </reaction>
</comment>
<dbReference type="KEGG" id="rcu:8278062"/>
<evidence type="ECO:0000256" key="3">
    <source>
        <dbReference type="ARBA" id="ARBA00022679"/>
    </source>
</evidence>
<evidence type="ECO:0000313" key="11">
    <source>
        <dbReference type="Proteomes" id="UP000008311"/>
    </source>
</evidence>
<dbReference type="GO" id="GO:0035556">
    <property type="term" value="P:intracellular signal transduction"/>
    <property type="evidence" value="ECO:0000318"/>
    <property type="project" value="GO_Central"/>
</dbReference>
<dbReference type="PROSITE" id="PS50011">
    <property type="entry name" value="PROTEIN_KINASE_DOM"/>
    <property type="match status" value="1"/>
</dbReference>
<dbReference type="EC" id="2.7.11.1" evidence="1"/>
<reference evidence="11" key="1">
    <citation type="journal article" date="2010" name="Nat. Biotechnol.">
        <title>Draft genome sequence of the oilseed species Ricinus communis.</title>
        <authorList>
            <person name="Chan A.P."/>
            <person name="Crabtree J."/>
            <person name="Zhao Q."/>
            <person name="Lorenzi H."/>
            <person name="Orvis J."/>
            <person name="Puiu D."/>
            <person name="Melake-Berhan A."/>
            <person name="Jones K.M."/>
            <person name="Redman J."/>
            <person name="Chen G."/>
            <person name="Cahoon E.B."/>
            <person name="Gedil M."/>
            <person name="Stanke M."/>
            <person name="Haas B.J."/>
            <person name="Wortman J.R."/>
            <person name="Fraser-Liggett C.M."/>
            <person name="Ravel J."/>
            <person name="Rabinowicz P.D."/>
        </authorList>
    </citation>
    <scope>NUCLEOTIDE SEQUENCE [LARGE SCALE GENOMIC DNA]</scope>
    <source>
        <strain evidence="11">cv. Hale</strain>
    </source>
</reference>
<organism evidence="10 11">
    <name type="scientific">Ricinus communis</name>
    <name type="common">Castor bean</name>
    <dbReference type="NCBI Taxonomy" id="3988"/>
    <lineage>
        <taxon>Eukaryota</taxon>
        <taxon>Viridiplantae</taxon>
        <taxon>Streptophyta</taxon>
        <taxon>Embryophyta</taxon>
        <taxon>Tracheophyta</taxon>
        <taxon>Spermatophyta</taxon>
        <taxon>Magnoliopsida</taxon>
        <taxon>eudicotyledons</taxon>
        <taxon>Gunneridae</taxon>
        <taxon>Pentapetalae</taxon>
        <taxon>rosids</taxon>
        <taxon>fabids</taxon>
        <taxon>Malpighiales</taxon>
        <taxon>Euphorbiaceae</taxon>
        <taxon>Acalyphoideae</taxon>
        <taxon>Acalypheae</taxon>
        <taxon>Ricinus</taxon>
    </lineage>
</organism>
<evidence type="ECO:0000259" key="9">
    <source>
        <dbReference type="PROSITE" id="PS50011"/>
    </source>
</evidence>
<proteinExistence type="predicted"/>
<dbReference type="EMBL" id="EQ974426">
    <property type="protein sequence ID" value="EEF29545.1"/>
    <property type="molecule type" value="Genomic_DNA"/>
</dbReference>
<dbReference type="SUPFAM" id="SSF56112">
    <property type="entry name" value="Protein kinase-like (PK-like)"/>
    <property type="match status" value="1"/>
</dbReference>
<dbReference type="InterPro" id="IPR000719">
    <property type="entry name" value="Prot_kinase_dom"/>
</dbReference>
<dbReference type="GO" id="GO:0004674">
    <property type="term" value="F:protein serine/threonine kinase activity"/>
    <property type="evidence" value="ECO:0000318"/>
    <property type="project" value="GO_Central"/>
</dbReference>
<dbReference type="FunFam" id="1.10.510.10:FF:000046">
    <property type="entry name" value="probable serine/threonine-protein kinase WNK9"/>
    <property type="match status" value="1"/>
</dbReference>
<dbReference type="InterPro" id="IPR024678">
    <property type="entry name" value="Kinase_OSR1/WNK_CCT"/>
</dbReference>
<dbReference type="FunFam" id="3.30.200.20:FF:000075">
    <property type="entry name" value="Probable serine/threonine-protein kinase WNK1"/>
    <property type="match status" value="1"/>
</dbReference>
<keyword evidence="3 10" id="KW-0808">Transferase</keyword>
<protein>
    <recommendedName>
        <fullName evidence="1">non-specific serine/threonine protein kinase</fullName>
        <ecNumber evidence="1">2.7.11.1</ecNumber>
    </recommendedName>
</protein>
<evidence type="ECO:0000256" key="2">
    <source>
        <dbReference type="ARBA" id="ARBA00022527"/>
    </source>
</evidence>